<keyword evidence="3" id="KW-1185">Reference proteome</keyword>
<evidence type="ECO:0000259" key="1">
    <source>
        <dbReference type="PROSITE" id="PS51725"/>
    </source>
</evidence>
<gene>
    <name evidence="2" type="ORF">QS713_04500</name>
</gene>
<dbReference type="Pfam" id="PF03992">
    <property type="entry name" value="ABM"/>
    <property type="match status" value="1"/>
</dbReference>
<evidence type="ECO:0000313" key="2">
    <source>
        <dbReference type="EMBL" id="MDT3767326.1"/>
    </source>
</evidence>
<dbReference type="EMBL" id="JASXSX010000001">
    <property type="protein sequence ID" value="MDT3767326.1"/>
    <property type="molecule type" value="Genomic_DNA"/>
</dbReference>
<organism evidence="2 3">
    <name type="scientific">Gleimia hominis</name>
    <dbReference type="NCBI Taxonomy" id="595468"/>
    <lineage>
        <taxon>Bacteria</taxon>
        <taxon>Bacillati</taxon>
        <taxon>Actinomycetota</taxon>
        <taxon>Actinomycetes</taxon>
        <taxon>Actinomycetales</taxon>
        <taxon>Actinomycetaceae</taxon>
        <taxon>Gleimia</taxon>
    </lineage>
</organism>
<keyword evidence="2" id="KW-0560">Oxidoreductase</keyword>
<dbReference type="InterPro" id="IPR011008">
    <property type="entry name" value="Dimeric_a/b-barrel"/>
</dbReference>
<dbReference type="PROSITE" id="PS51725">
    <property type="entry name" value="ABM"/>
    <property type="match status" value="1"/>
</dbReference>
<protein>
    <submittedName>
        <fullName evidence="2">Antibiotic biosynthesis monooxygenase family protein</fullName>
    </submittedName>
</protein>
<sequence length="103" mass="11693">MSIIVTNELHIPVERAEQVIAGFEANSKGLAEAEGFEGFDLAQPTDPQDDRWLVITHWKDEESYQAWVDSDHFAKSHKRGAESRKATTNVVRHYLRAFRAPGN</sequence>
<feature type="domain" description="ABM" evidence="1">
    <location>
        <begin position="3"/>
        <end position="95"/>
    </location>
</feature>
<name>A0ABU3IAD9_9ACTO</name>
<dbReference type="PANTHER" id="PTHR34474:SF4">
    <property type="entry name" value="HEME OXYGENASE (STAPHYLOBILIN-PRODUCING) 1"/>
    <property type="match status" value="1"/>
</dbReference>
<reference evidence="2 3" key="1">
    <citation type="submission" date="2023-06" db="EMBL/GenBank/DDBJ databases">
        <title>Draft genome sequence of Gleimia hominis type strain CCUG 57540T.</title>
        <authorList>
            <person name="Salva-Serra F."/>
            <person name="Cardew S."/>
            <person name="Jensie Markopoulos S."/>
            <person name="Ohlen M."/>
            <person name="Inganas E."/>
            <person name="Svensson-Stadler L."/>
            <person name="Moore E.R.B."/>
        </authorList>
    </citation>
    <scope>NUCLEOTIDE SEQUENCE [LARGE SCALE GENOMIC DNA]</scope>
    <source>
        <strain evidence="2 3">CCUG 57540</strain>
    </source>
</reference>
<dbReference type="InterPro" id="IPR050404">
    <property type="entry name" value="Heme-degrading_MO"/>
</dbReference>
<evidence type="ECO:0000313" key="3">
    <source>
        <dbReference type="Proteomes" id="UP001247542"/>
    </source>
</evidence>
<comment type="caution">
    <text evidence="2">The sequence shown here is derived from an EMBL/GenBank/DDBJ whole genome shotgun (WGS) entry which is preliminary data.</text>
</comment>
<dbReference type="RefSeq" id="WP_313272765.1">
    <property type="nucleotide sequence ID" value="NZ_JASXSX010000001.1"/>
</dbReference>
<dbReference type="PANTHER" id="PTHR34474">
    <property type="entry name" value="SIGNAL TRANSDUCTION PROTEIN TRAP"/>
    <property type="match status" value="1"/>
</dbReference>
<dbReference type="Proteomes" id="UP001247542">
    <property type="component" value="Unassembled WGS sequence"/>
</dbReference>
<dbReference type="InterPro" id="IPR007138">
    <property type="entry name" value="ABM_dom"/>
</dbReference>
<keyword evidence="2" id="KW-0503">Monooxygenase</keyword>
<dbReference type="GO" id="GO:0004497">
    <property type="term" value="F:monooxygenase activity"/>
    <property type="evidence" value="ECO:0007669"/>
    <property type="project" value="UniProtKB-KW"/>
</dbReference>
<dbReference type="SUPFAM" id="SSF54909">
    <property type="entry name" value="Dimeric alpha+beta barrel"/>
    <property type="match status" value="1"/>
</dbReference>
<dbReference type="Gene3D" id="3.30.70.100">
    <property type="match status" value="1"/>
</dbReference>
<proteinExistence type="predicted"/>
<accession>A0ABU3IAD9</accession>